<dbReference type="KEGG" id="bacg:D2962_00590"/>
<evidence type="ECO:0000313" key="4">
    <source>
        <dbReference type="EMBL" id="AYO29300.1"/>
    </source>
</evidence>
<keyword evidence="5" id="KW-1185">Reference proteome</keyword>
<dbReference type="Pfam" id="PF01740">
    <property type="entry name" value="STAS"/>
    <property type="match status" value="1"/>
</dbReference>
<name>A0A3G2R1K1_9FIRM</name>
<dbReference type="SUPFAM" id="SSF52091">
    <property type="entry name" value="SpoIIaa-like"/>
    <property type="match status" value="1"/>
</dbReference>
<organism evidence="4 5">
    <name type="scientific">Biomaibacter acetigenes</name>
    <dbReference type="NCBI Taxonomy" id="2316383"/>
    <lineage>
        <taxon>Bacteria</taxon>
        <taxon>Bacillati</taxon>
        <taxon>Bacillota</taxon>
        <taxon>Clostridia</taxon>
        <taxon>Thermosediminibacterales</taxon>
        <taxon>Tepidanaerobacteraceae</taxon>
        <taxon>Biomaibacter</taxon>
    </lineage>
</organism>
<sequence length="107" mass="11658">MYVMLNVKSRLEGKTVRLSLEGVLDISTVDTFNGQTEQLSGISELVLDMAGLEFIDSTGVGAILQVVRLSQERGFTVSLENANENISELLNTVGLFQIIEVLRKGAN</sequence>
<comment type="similarity">
    <text evidence="1 2">Belongs to the anti-sigma-factor antagonist family.</text>
</comment>
<dbReference type="PANTHER" id="PTHR33495:SF2">
    <property type="entry name" value="ANTI-SIGMA FACTOR ANTAGONIST TM_1081-RELATED"/>
    <property type="match status" value="1"/>
</dbReference>
<dbReference type="InterPro" id="IPR036513">
    <property type="entry name" value="STAS_dom_sf"/>
</dbReference>
<dbReference type="EMBL" id="CP033169">
    <property type="protein sequence ID" value="AYO29300.1"/>
    <property type="molecule type" value="Genomic_DNA"/>
</dbReference>
<evidence type="ECO:0000256" key="1">
    <source>
        <dbReference type="ARBA" id="ARBA00009013"/>
    </source>
</evidence>
<proteinExistence type="inferred from homology"/>
<dbReference type="Gene3D" id="3.30.750.24">
    <property type="entry name" value="STAS domain"/>
    <property type="match status" value="1"/>
</dbReference>
<dbReference type="Proteomes" id="UP000280960">
    <property type="component" value="Chromosome"/>
</dbReference>
<dbReference type="PANTHER" id="PTHR33495">
    <property type="entry name" value="ANTI-SIGMA FACTOR ANTAGONIST TM_1081-RELATED-RELATED"/>
    <property type="match status" value="1"/>
</dbReference>
<feature type="domain" description="STAS" evidence="3">
    <location>
        <begin position="5"/>
        <end position="107"/>
    </location>
</feature>
<accession>A0A3G2R1K1</accession>
<dbReference type="PROSITE" id="PS50801">
    <property type="entry name" value="STAS"/>
    <property type="match status" value="1"/>
</dbReference>
<dbReference type="CDD" id="cd07043">
    <property type="entry name" value="STAS_anti-anti-sigma_factors"/>
    <property type="match status" value="1"/>
</dbReference>
<evidence type="ECO:0000256" key="2">
    <source>
        <dbReference type="RuleBase" id="RU003749"/>
    </source>
</evidence>
<dbReference type="InterPro" id="IPR003658">
    <property type="entry name" value="Anti-sigma_ant"/>
</dbReference>
<evidence type="ECO:0000259" key="3">
    <source>
        <dbReference type="PROSITE" id="PS50801"/>
    </source>
</evidence>
<evidence type="ECO:0000313" key="5">
    <source>
        <dbReference type="Proteomes" id="UP000280960"/>
    </source>
</evidence>
<reference evidence="4 5" key="1">
    <citation type="submission" date="2018-10" db="EMBL/GenBank/DDBJ databases">
        <authorList>
            <person name="Zhang X."/>
        </authorList>
    </citation>
    <scope>NUCLEOTIDE SEQUENCE [LARGE SCALE GENOMIC DNA]</scope>
    <source>
        <strain evidence="4 5">SK-G1</strain>
    </source>
</reference>
<dbReference type="GO" id="GO:0043856">
    <property type="term" value="F:anti-sigma factor antagonist activity"/>
    <property type="evidence" value="ECO:0007669"/>
    <property type="project" value="InterPro"/>
</dbReference>
<dbReference type="InterPro" id="IPR002645">
    <property type="entry name" value="STAS_dom"/>
</dbReference>
<dbReference type="NCBIfam" id="TIGR00377">
    <property type="entry name" value="ant_ant_sig"/>
    <property type="match status" value="1"/>
</dbReference>
<gene>
    <name evidence="4" type="ORF">D2962_00590</name>
</gene>
<protein>
    <recommendedName>
        <fullName evidence="2">Anti-sigma factor antagonist</fullName>
    </recommendedName>
</protein>
<dbReference type="AlphaFoldDB" id="A0A3G2R1K1"/>